<dbReference type="EMBL" id="CP011304">
    <property type="protein sequence ID" value="AKE66428.1"/>
    <property type="molecule type" value="Genomic_DNA"/>
</dbReference>
<dbReference type="SUPFAM" id="SSF81301">
    <property type="entry name" value="Nucleotidyltransferase"/>
    <property type="match status" value="1"/>
</dbReference>
<name>A0A0F6RNT1_MICAE</name>
<sequence length="136" mass="15399">MLNDNQVRYLVLGGYAVALHGYPRYTKDIDIWIEMSSLNAYNLIKALEGFGFGSLGLTIDDFLTPDQVIQLGYPPNRIDLITTPDGVEFQTCYLSRIEVKIDDIIVNFIDLENLKKNKKASGRLQDLADLENLEID</sequence>
<dbReference type="Proteomes" id="UP000034103">
    <property type="component" value="Chromosome"/>
</dbReference>
<organism evidence="1 2">
    <name type="scientific">Microcystis aeruginosa NIES-2549</name>
    <dbReference type="NCBI Taxonomy" id="1641812"/>
    <lineage>
        <taxon>Bacteria</taxon>
        <taxon>Bacillati</taxon>
        <taxon>Cyanobacteriota</taxon>
        <taxon>Cyanophyceae</taxon>
        <taxon>Oscillatoriophycideae</taxon>
        <taxon>Chroococcales</taxon>
        <taxon>Microcystaceae</taxon>
        <taxon>Microcystis</taxon>
    </lineage>
</organism>
<dbReference type="InterPro" id="IPR043519">
    <property type="entry name" value="NT_sf"/>
</dbReference>
<evidence type="ECO:0008006" key="3">
    <source>
        <dbReference type="Google" id="ProtNLM"/>
    </source>
</evidence>
<dbReference type="Gene3D" id="3.30.460.40">
    <property type="match status" value="1"/>
</dbReference>
<gene>
    <name evidence="1" type="ORF">MYAER_4104</name>
</gene>
<dbReference type="PATRIC" id="fig|1641812.3.peg.4243"/>
<dbReference type="HOGENOM" id="CLU_120522_2_0_3"/>
<evidence type="ECO:0000313" key="2">
    <source>
        <dbReference type="Proteomes" id="UP000034103"/>
    </source>
</evidence>
<proteinExistence type="predicted"/>
<evidence type="ECO:0000313" key="1">
    <source>
        <dbReference type="EMBL" id="AKE66428.1"/>
    </source>
</evidence>
<protein>
    <recommendedName>
        <fullName evidence="3">Nucleotidyltransferase</fullName>
    </recommendedName>
</protein>
<dbReference type="AlphaFoldDB" id="A0A0F6RNT1"/>
<dbReference type="RefSeq" id="WP_235614777.1">
    <property type="nucleotide sequence ID" value="NZ_CP011304.1"/>
</dbReference>
<accession>A0A0F6RNT1</accession>
<reference evidence="1 2" key="1">
    <citation type="journal article" date="2015" name="Genome Announc.">
        <title>Complete Genome Sequence of Microcystis aeruginosa NIES-2549, a Bloom-Forming Cyanobacterium from Lake Kasumigaura, Japan.</title>
        <authorList>
            <person name="Yamaguchi H."/>
            <person name="Suzuki S."/>
            <person name="Tanabe Y."/>
            <person name="Osana Y."/>
            <person name="Shimura Y."/>
            <person name="Ishida K."/>
            <person name="Kawachi M."/>
        </authorList>
    </citation>
    <scope>NUCLEOTIDE SEQUENCE [LARGE SCALE GENOMIC DNA]</scope>
    <source>
        <strain evidence="1 2">NIES-2549</strain>
    </source>
</reference>